<name>A0A0E9XIT3_ANGAN</name>
<proteinExistence type="predicted"/>
<dbReference type="EMBL" id="GBXM01006974">
    <property type="protein sequence ID" value="JAI01604.1"/>
    <property type="molecule type" value="Transcribed_RNA"/>
</dbReference>
<evidence type="ECO:0000313" key="1">
    <source>
        <dbReference type="EMBL" id="JAI01604.1"/>
    </source>
</evidence>
<dbReference type="AlphaFoldDB" id="A0A0E9XIT3"/>
<sequence length="71" mass="7840">MTFRPHPSSSQDLGPIRPLVHKKTYPHPFAPLLSHSPVAEIVGNWRLQKSTTVLPPPTSLNALLIVQISSH</sequence>
<reference evidence="1" key="1">
    <citation type="submission" date="2014-11" db="EMBL/GenBank/DDBJ databases">
        <authorList>
            <person name="Amaro Gonzalez C."/>
        </authorList>
    </citation>
    <scope>NUCLEOTIDE SEQUENCE</scope>
</reference>
<reference evidence="1" key="2">
    <citation type="journal article" date="2015" name="Fish Shellfish Immunol.">
        <title>Early steps in the European eel (Anguilla anguilla)-Vibrio vulnificus interaction in the gills: Role of the RtxA13 toxin.</title>
        <authorList>
            <person name="Callol A."/>
            <person name="Pajuelo D."/>
            <person name="Ebbesson L."/>
            <person name="Teles M."/>
            <person name="MacKenzie S."/>
            <person name="Amaro C."/>
        </authorList>
    </citation>
    <scope>NUCLEOTIDE SEQUENCE</scope>
</reference>
<protein>
    <submittedName>
        <fullName evidence="1">Uncharacterized protein</fullName>
    </submittedName>
</protein>
<organism evidence="1">
    <name type="scientific">Anguilla anguilla</name>
    <name type="common">European freshwater eel</name>
    <name type="synonym">Muraena anguilla</name>
    <dbReference type="NCBI Taxonomy" id="7936"/>
    <lineage>
        <taxon>Eukaryota</taxon>
        <taxon>Metazoa</taxon>
        <taxon>Chordata</taxon>
        <taxon>Craniata</taxon>
        <taxon>Vertebrata</taxon>
        <taxon>Euteleostomi</taxon>
        <taxon>Actinopterygii</taxon>
        <taxon>Neopterygii</taxon>
        <taxon>Teleostei</taxon>
        <taxon>Anguilliformes</taxon>
        <taxon>Anguillidae</taxon>
        <taxon>Anguilla</taxon>
    </lineage>
</organism>
<accession>A0A0E9XIT3</accession>